<evidence type="ECO:0000313" key="6">
    <source>
        <dbReference type="Proteomes" id="UP000016587"/>
    </source>
</evidence>
<dbReference type="RefSeq" id="WP_021761514.1">
    <property type="nucleotide sequence ID" value="NC_022444.1"/>
</dbReference>
<dbReference type="Proteomes" id="UP000016587">
    <property type="component" value="Chromosome"/>
</dbReference>
<evidence type="ECO:0000256" key="3">
    <source>
        <dbReference type="SAM" id="MobiDB-lite"/>
    </source>
</evidence>
<dbReference type="GO" id="GO:0005524">
    <property type="term" value="F:ATP binding"/>
    <property type="evidence" value="ECO:0007669"/>
    <property type="project" value="UniProtKB-KW"/>
</dbReference>
<evidence type="ECO:0000256" key="1">
    <source>
        <dbReference type="ARBA" id="ARBA00022741"/>
    </source>
</evidence>
<dbReference type="InterPro" id="IPR033875">
    <property type="entry name" value="FlhG"/>
</dbReference>
<keyword evidence="1" id="KW-0547">Nucleotide-binding</keyword>
<dbReference type="InterPro" id="IPR025501">
    <property type="entry name" value="MinD_FleN"/>
</dbReference>
<dbReference type="KEGG" id="dgg:DGI_2757"/>
<dbReference type="GO" id="GO:0051782">
    <property type="term" value="P:negative regulation of cell division"/>
    <property type="evidence" value="ECO:0007669"/>
    <property type="project" value="TreeGrafter"/>
</dbReference>
<gene>
    <name evidence="5" type="ORF">DGI_2757</name>
</gene>
<dbReference type="HOGENOM" id="CLU_037612_0_0_7"/>
<dbReference type="CDD" id="cd02038">
    <property type="entry name" value="FlhG-like"/>
    <property type="match status" value="1"/>
</dbReference>
<dbReference type="Pfam" id="PF13614">
    <property type="entry name" value="AAA_31"/>
    <property type="match status" value="1"/>
</dbReference>
<dbReference type="STRING" id="1121448.DGI_2757"/>
<dbReference type="GO" id="GO:0009898">
    <property type="term" value="C:cytoplasmic side of plasma membrane"/>
    <property type="evidence" value="ECO:0007669"/>
    <property type="project" value="TreeGrafter"/>
</dbReference>
<reference evidence="6" key="2">
    <citation type="submission" date="2013-07" db="EMBL/GenBank/DDBJ databases">
        <authorList>
            <person name="Morais-Silva F.O."/>
            <person name="Rezende A.M."/>
            <person name="Pimentel C."/>
            <person name="Resende D.M."/>
            <person name="Santos C.I."/>
            <person name="Clemente C."/>
            <person name="de Oliveira L.M."/>
            <person name="da Silva S.M."/>
            <person name="Costa D.A."/>
            <person name="Varela-Raposo A."/>
            <person name="Horacio E.C.A."/>
            <person name="Matos M."/>
            <person name="Flores O."/>
            <person name="Ruiz J.C."/>
            <person name="Rodrigues-Pousada C."/>
        </authorList>
    </citation>
    <scope>NUCLEOTIDE SEQUENCE [LARGE SCALE GENOMIC DNA]</scope>
    <source>
        <strain evidence="6">ATCC 19364 / DSM 1382 / NCIMB 9332 / VKM B-1759</strain>
    </source>
</reference>
<dbReference type="InterPro" id="IPR025669">
    <property type="entry name" value="AAA_dom"/>
</dbReference>
<dbReference type="SUPFAM" id="SSF52540">
    <property type="entry name" value="P-loop containing nucleoside triphosphate hydrolases"/>
    <property type="match status" value="1"/>
</dbReference>
<dbReference type="InterPro" id="IPR027417">
    <property type="entry name" value="P-loop_NTPase"/>
</dbReference>
<dbReference type="PATRIC" id="fig|1121448.10.peg.2719"/>
<dbReference type="PANTHER" id="PTHR43384:SF4">
    <property type="entry name" value="CELLULOSE BIOSYNTHESIS PROTEIN BCSQ-RELATED"/>
    <property type="match status" value="1"/>
</dbReference>
<keyword evidence="5" id="KW-0282">Flagellum</keyword>
<dbReference type="GO" id="GO:0005829">
    <property type="term" value="C:cytosol"/>
    <property type="evidence" value="ECO:0007669"/>
    <property type="project" value="TreeGrafter"/>
</dbReference>
<evidence type="ECO:0000256" key="2">
    <source>
        <dbReference type="ARBA" id="ARBA00022840"/>
    </source>
</evidence>
<proteinExistence type="predicted"/>
<keyword evidence="5" id="KW-0966">Cell projection</keyword>
<dbReference type="eggNOG" id="COG0455">
    <property type="taxonomic scope" value="Bacteria"/>
</dbReference>
<sequence>MTLPNKTLSIAILSGKGGVGKTNIALNLSYCLFKAGHPLLLMDCDIGLANLDVLLGIAPEKTIQDLVDEDMPLQEIVLPLARGFDLLPAASGVPELLELDDDARDHLFERLRPLFSRYDFAFMDLGAGISPTVLSFAAMSHVRVVVVTPEPTSLTDSYALIKVLATQHGLREFHVVVNMAESPAEEREAFHRLNATCERFLGFSVTYLGGIALDKHVPDAVRKQSPLMKLSPTSDAARDIMAVAVKLAKLREARLPELAQEQALRPLTQPHKNIHKTSPDATGLGIQENE</sequence>
<keyword evidence="6" id="KW-1185">Reference proteome</keyword>
<evidence type="ECO:0000313" key="5">
    <source>
        <dbReference type="EMBL" id="AGW14488.1"/>
    </source>
</evidence>
<dbReference type="InterPro" id="IPR050625">
    <property type="entry name" value="ParA/MinD_ATPase"/>
</dbReference>
<protein>
    <submittedName>
        <fullName evidence="5">Putative flagellar synthesis regulator FleN</fullName>
    </submittedName>
</protein>
<evidence type="ECO:0000259" key="4">
    <source>
        <dbReference type="Pfam" id="PF13614"/>
    </source>
</evidence>
<accession>T2GDV8</accession>
<feature type="domain" description="AAA" evidence="4">
    <location>
        <begin position="10"/>
        <end position="156"/>
    </location>
</feature>
<keyword evidence="5" id="KW-0969">Cilium</keyword>
<dbReference type="OrthoDB" id="9773088at2"/>
<dbReference type="PIRSF" id="PIRSF003092">
    <property type="entry name" value="MinD"/>
    <property type="match status" value="1"/>
</dbReference>
<name>T2GDV8_MEGG1</name>
<dbReference type="PANTHER" id="PTHR43384">
    <property type="entry name" value="SEPTUM SITE-DETERMINING PROTEIN MIND HOMOLOG, CHLOROPLASTIC-RELATED"/>
    <property type="match status" value="1"/>
</dbReference>
<organism evidence="5 6">
    <name type="scientific">Megalodesulfovibrio gigas (strain ATCC 19364 / DSM 1382 / NCIMB 9332 / VKM B-1759)</name>
    <name type="common">Desulfovibrio gigas</name>
    <dbReference type="NCBI Taxonomy" id="1121448"/>
    <lineage>
        <taxon>Bacteria</taxon>
        <taxon>Pseudomonadati</taxon>
        <taxon>Thermodesulfobacteriota</taxon>
        <taxon>Desulfovibrionia</taxon>
        <taxon>Desulfovibrionales</taxon>
        <taxon>Desulfovibrionaceae</taxon>
        <taxon>Megalodesulfovibrio</taxon>
    </lineage>
</organism>
<dbReference type="AlphaFoldDB" id="T2GDV8"/>
<keyword evidence="2" id="KW-0067">ATP-binding</keyword>
<dbReference type="Gene3D" id="3.40.50.300">
    <property type="entry name" value="P-loop containing nucleotide triphosphate hydrolases"/>
    <property type="match status" value="1"/>
</dbReference>
<feature type="region of interest" description="Disordered" evidence="3">
    <location>
        <begin position="266"/>
        <end position="290"/>
    </location>
</feature>
<reference evidence="5 6" key="1">
    <citation type="journal article" date="2013" name="J. Bacteriol.">
        <title>Roles of HynAB and Ech, the only two hydrogenases found in the model sulfate reducer Desulfovibrio gigas.</title>
        <authorList>
            <person name="Morais-Silva F.O."/>
            <person name="Santos C.I."/>
            <person name="Rodrigues R."/>
            <person name="Pereira I.A."/>
            <person name="Rodrigues-Pousada C."/>
        </authorList>
    </citation>
    <scope>NUCLEOTIDE SEQUENCE [LARGE SCALE GENOMIC DNA]</scope>
    <source>
        <strain evidence="6">ATCC 19364 / DSM 1382 / NCIMB 9332 / VKM B-1759</strain>
    </source>
</reference>
<dbReference type="GO" id="GO:0016887">
    <property type="term" value="F:ATP hydrolysis activity"/>
    <property type="evidence" value="ECO:0007669"/>
    <property type="project" value="TreeGrafter"/>
</dbReference>
<dbReference type="EMBL" id="CP006585">
    <property type="protein sequence ID" value="AGW14488.1"/>
    <property type="molecule type" value="Genomic_DNA"/>
</dbReference>